<gene>
    <name evidence="1" type="primary">neuA_1</name>
    <name evidence="1" type="ORF">NCTC13093_00874</name>
</gene>
<organism evidence="1 2">
    <name type="scientific">Anaerobiospirillum thomasii</name>
    <dbReference type="NCBI Taxonomy" id="179995"/>
    <lineage>
        <taxon>Bacteria</taxon>
        <taxon>Pseudomonadati</taxon>
        <taxon>Pseudomonadota</taxon>
        <taxon>Gammaproteobacteria</taxon>
        <taxon>Aeromonadales</taxon>
        <taxon>Succinivibrionaceae</taxon>
        <taxon>Anaerobiospirillum</taxon>
    </lineage>
</organism>
<dbReference type="InterPro" id="IPR003329">
    <property type="entry name" value="Cytidylyl_trans"/>
</dbReference>
<name>A0A2X0WGJ0_9GAMM</name>
<dbReference type="InterPro" id="IPR050793">
    <property type="entry name" value="CMP-NeuNAc_synthase"/>
</dbReference>
<keyword evidence="1" id="KW-0808">Transferase</keyword>
<evidence type="ECO:0000313" key="2">
    <source>
        <dbReference type="Proteomes" id="UP000250086"/>
    </source>
</evidence>
<dbReference type="Gene3D" id="3.90.550.10">
    <property type="entry name" value="Spore Coat Polysaccharide Biosynthesis Protein SpsA, Chain A"/>
    <property type="match status" value="1"/>
</dbReference>
<dbReference type="Proteomes" id="UP000250086">
    <property type="component" value="Unassembled WGS sequence"/>
</dbReference>
<dbReference type="CDD" id="cd02513">
    <property type="entry name" value="CMP-NeuAc_Synthase"/>
    <property type="match status" value="1"/>
</dbReference>
<proteinExistence type="predicted"/>
<keyword evidence="1" id="KW-0548">Nucleotidyltransferase</keyword>
<keyword evidence="2" id="KW-1185">Reference proteome</keyword>
<dbReference type="Pfam" id="PF02348">
    <property type="entry name" value="CTP_transf_3"/>
    <property type="match status" value="1"/>
</dbReference>
<protein>
    <submittedName>
        <fullName evidence="1">N-acylneuraminate cytidylyltransferase</fullName>
        <ecNumber evidence="1">2.7.7.43</ecNumber>
    </submittedName>
</protein>
<reference evidence="1 2" key="1">
    <citation type="submission" date="2018-06" db="EMBL/GenBank/DDBJ databases">
        <authorList>
            <consortium name="Pathogen Informatics"/>
            <person name="Doyle S."/>
        </authorList>
    </citation>
    <scope>NUCLEOTIDE SEQUENCE [LARGE SCALE GENOMIC DNA]</scope>
    <source>
        <strain evidence="1 2">NCTC13093</strain>
    </source>
</reference>
<dbReference type="InterPro" id="IPR029044">
    <property type="entry name" value="Nucleotide-diphossugar_trans"/>
</dbReference>
<accession>A0A2X0WGJ0</accession>
<evidence type="ECO:0000313" key="1">
    <source>
        <dbReference type="EMBL" id="SPT69497.1"/>
    </source>
</evidence>
<dbReference type="EMBL" id="UAPV01000001">
    <property type="protein sequence ID" value="SPT69497.1"/>
    <property type="molecule type" value="Genomic_DNA"/>
</dbReference>
<sequence>MSVYCFIFARGGSKGIVDKNIRPFCGKPLIAHTIEFAKALGIFKDIIVSTDSQKIAQVAKEYGASVPFMRPAELAADDSPERLAWRHAAEFVKSVDKNFDTFVSLPCTAPLRTNKTVLNCLELFEKNKDSLILTCCKAHNNPYFNMVRIDESANAALMCQSDVSRRQDAPGAYNISTVAYVCSPDLIQKYDHIFKGPVKAVVADGIECIDIDDIVDFKVAEFLFKEREDGQLYS</sequence>
<dbReference type="SUPFAM" id="SSF53448">
    <property type="entry name" value="Nucleotide-diphospho-sugar transferases"/>
    <property type="match status" value="1"/>
</dbReference>
<dbReference type="PANTHER" id="PTHR21485">
    <property type="entry name" value="HAD SUPERFAMILY MEMBERS CMAS AND KDSC"/>
    <property type="match status" value="1"/>
</dbReference>
<dbReference type="GO" id="GO:0008781">
    <property type="term" value="F:N-acylneuraminate cytidylyltransferase activity"/>
    <property type="evidence" value="ECO:0007669"/>
    <property type="project" value="UniProtKB-EC"/>
</dbReference>
<dbReference type="RefSeq" id="WP_113743661.1">
    <property type="nucleotide sequence ID" value="NZ_UAPV01000001.1"/>
</dbReference>
<dbReference type="EC" id="2.7.7.43" evidence="1"/>
<dbReference type="AlphaFoldDB" id="A0A2X0WGJ0"/>
<dbReference type="PANTHER" id="PTHR21485:SF6">
    <property type="entry name" value="N-ACYLNEURAMINATE CYTIDYLYLTRANSFERASE-RELATED"/>
    <property type="match status" value="1"/>
</dbReference>